<reference evidence="1 2" key="1">
    <citation type="submission" date="2017-08" db="EMBL/GenBank/DDBJ databases">
        <title>Infants hospitalized years apart are colonized by the same room-sourced microbial strains.</title>
        <authorList>
            <person name="Brooks B."/>
            <person name="Olm M.R."/>
            <person name="Firek B.A."/>
            <person name="Baker R."/>
            <person name="Thomas B.C."/>
            <person name="Morowitz M.J."/>
            <person name="Banfield J.F."/>
        </authorList>
    </citation>
    <scope>NUCLEOTIDE SEQUENCE [LARGE SCALE GENOMIC DNA]</scope>
    <source>
        <strain evidence="1">S2_006_000_R1_57</strain>
    </source>
</reference>
<comment type="caution">
    <text evidence="1">The sequence shown here is derived from an EMBL/GenBank/DDBJ whole genome shotgun (WGS) entry which is preliminary data.</text>
</comment>
<evidence type="ECO:0000313" key="2">
    <source>
        <dbReference type="Proteomes" id="UP000248606"/>
    </source>
</evidence>
<protein>
    <submittedName>
        <fullName evidence="1">Fructose-bisphosphate aldolase</fullName>
    </submittedName>
</protein>
<dbReference type="InterPro" id="IPR005198">
    <property type="entry name" value="Glyco_hydro_76"/>
</dbReference>
<dbReference type="GO" id="GO:0005975">
    <property type="term" value="P:carbohydrate metabolic process"/>
    <property type="evidence" value="ECO:0007669"/>
    <property type="project" value="InterPro"/>
</dbReference>
<dbReference type="EMBL" id="QFOZ01000011">
    <property type="protein sequence ID" value="PZP88494.1"/>
    <property type="molecule type" value="Genomic_DNA"/>
</dbReference>
<evidence type="ECO:0000313" key="1">
    <source>
        <dbReference type="EMBL" id="PZP88494.1"/>
    </source>
</evidence>
<dbReference type="InterPro" id="IPR008928">
    <property type="entry name" value="6-hairpin_glycosidase_sf"/>
</dbReference>
<dbReference type="PANTHER" id="PTHR47791:SF3">
    <property type="entry name" value="MEIOTICALLY UP-REGULATED GENE 191 PROTEIN"/>
    <property type="match status" value="1"/>
</dbReference>
<dbReference type="AlphaFoldDB" id="A0A2W5IDM9"/>
<dbReference type="Proteomes" id="UP000248606">
    <property type="component" value="Unassembled WGS sequence"/>
</dbReference>
<name>A0A2W5IDM9_9ACTN</name>
<proteinExistence type="predicted"/>
<dbReference type="SUPFAM" id="SSF48208">
    <property type="entry name" value="Six-hairpin glycosidases"/>
    <property type="match status" value="1"/>
</dbReference>
<sequence length="414" mass="47259">MATSGLHTAPAWARTTDWQERAAIAERSVLERHLVRSFFLPFTATGMTVWPYCWRDRFTVKWNFWWQAHLIGCMTDAMDRAETAHNQRVLKRLARTHYRVNGRRWRHNKYYDDLAWAAVAVQRAERRGYLTGYEKVLRDVRRRFEDAYNPKYAIPWCTDKDYWNTPTNGAAAIFLARCGDKKAVQLAERICDWMYKNLQVKDGPNAGLYADGIRLVEGCKKREDAIYTYCQGVAMGAELELALRSEEGQQEEHLRRVCEIVEACERTLLSSEGILLAGGSGDGGLFKGILMRYMADVARRMPGIETDPGKPLWDGRLHAVQESAARMVMQNAQSLWKTAAWLPEGVLFSAKWDKPARLPLYVSKTSNDDNKSTKVGVEVDISAVAERDMSTQLSGWMTVESAARLVRMDCSFGY</sequence>
<organism evidence="1 2">
    <name type="scientific">Lawsonella clevelandensis</name>
    <dbReference type="NCBI Taxonomy" id="1528099"/>
    <lineage>
        <taxon>Bacteria</taxon>
        <taxon>Bacillati</taxon>
        <taxon>Actinomycetota</taxon>
        <taxon>Actinomycetes</taxon>
        <taxon>Mycobacteriales</taxon>
        <taxon>Lawsonellaceae</taxon>
        <taxon>Lawsonella</taxon>
    </lineage>
</organism>
<dbReference type="InterPro" id="IPR053169">
    <property type="entry name" value="MUG_Protein"/>
</dbReference>
<dbReference type="PANTHER" id="PTHR47791">
    <property type="entry name" value="MEIOTICALLY UP-REGULATED GENE 191 PROTEIN"/>
    <property type="match status" value="1"/>
</dbReference>
<dbReference type="Pfam" id="PF03663">
    <property type="entry name" value="Glyco_hydro_76"/>
    <property type="match status" value="1"/>
</dbReference>
<accession>A0A2W5IDM9</accession>
<dbReference type="Gene3D" id="1.50.10.20">
    <property type="match status" value="1"/>
</dbReference>
<dbReference type="RefSeq" id="WP_303678951.1">
    <property type="nucleotide sequence ID" value="NZ_CAKZIO010000015.1"/>
</dbReference>
<gene>
    <name evidence="1" type="ORF">DI579_06415</name>
</gene>